<gene>
    <name evidence="10" type="ORF">GCM10023169_35400</name>
</gene>
<evidence type="ECO:0000313" key="10">
    <source>
        <dbReference type="EMBL" id="GAA4431155.1"/>
    </source>
</evidence>
<evidence type="ECO:0000256" key="6">
    <source>
        <dbReference type="ARBA" id="ARBA00023136"/>
    </source>
</evidence>
<feature type="transmembrane region" description="Helical" evidence="8">
    <location>
        <begin position="173"/>
        <end position="196"/>
    </location>
</feature>
<feature type="domain" description="TRAP C4-dicarboxylate transport system permease DctM subunit" evidence="9">
    <location>
        <begin position="12"/>
        <end position="482"/>
    </location>
</feature>
<dbReference type="RefSeq" id="WP_345217972.1">
    <property type="nucleotide sequence ID" value="NZ_BAABGN010000013.1"/>
</dbReference>
<evidence type="ECO:0000256" key="2">
    <source>
        <dbReference type="ARBA" id="ARBA00022475"/>
    </source>
</evidence>
<feature type="transmembrane region" description="Helical" evidence="8">
    <location>
        <begin position="463"/>
        <end position="487"/>
    </location>
</feature>
<evidence type="ECO:0000256" key="8">
    <source>
        <dbReference type="SAM" id="Phobius"/>
    </source>
</evidence>
<dbReference type="EMBL" id="BAABGN010000013">
    <property type="protein sequence ID" value="GAA4431155.1"/>
    <property type="molecule type" value="Genomic_DNA"/>
</dbReference>
<dbReference type="PANTHER" id="PTHR33362:SF5">
    <property type="entry name" value="C4-DICARBOXYLATE TRAP TRANSPORTER LARGE PERMEASE PROTEIN DCTM"/>
    <property type="match status" value="1"/>
</dbReference>
<feature type="transmembrane region" description="Helical" evidence="8">
    <location>
        <begin position="422"/>
        <end position="451"/>
    </location>
</feature>
<evidence type="ECO:0000256" key="7">
    <source>
        <dbReference type="SAM" id="MobiDB-lite"/>
    </source>
</evidence>
<keyword evidence="4 8" id="KW-0812">Transmembrane</keyword>
<feature type="transmembrane region" description="Helical" evidence="8">
    <location>
        <begin position="53"/>
        <end position="76"/>
    </location>
</feature>
<dbReference type="InterPro" id="IPR010656">
    <property type="entry name" value="DctM"/>
</dbReference>
<feature type="transmembrane region" description="Helical" evidence="8">
    <location>
        <begin position="391"/>
        <end position="410"/>
    </location>
</feature>
<reference evidence="11" key="1">
    <citation type="journal article" date="2019" name="Int. J. Syst. Evol. Microbiol.">
        <title>The Global Catalogue of Microorganisms (GCM) 10K type strain sequencing project: providing services to taxonomists for standard genome sequencing and annotation.</title>
        <authorList>
            <consortium name="The Broad Institute Genomics Platform"/>
            <consortium name="The Broad Institute Genome Sequencing Center for Infectious Disease"/>
            <person name="Wu L."/>
            <person name="Ma J."/>
        </authorList>
    </citation>
    <scope>NUCLEOTIDE SEQUENCE [LARGE SCALE GENOMIC DNA]</scope>
    <source>
        <strain evidence="11">JCM 17810</strain>
    </source>
</reference>
<organism evidence="10 11">
    <name type="scientific">Georgenia halophila</name>
    <dbReference type="NCBI Taxonomy" id="620889"/>
    <lineage>
        <taxon>Bacteria</taxon>
        <taxon>Bacillati</taxon>
        <taxon>Actinomycetota</taxon>
        <taxon>Actinomycetes</taxon>
        <taxon>Micrococcales</taxon>
        <taxon>Bogoriellaceae</taxon>
        <taxon>Georgenia</taxon>
    </lineage>
</organism>
<evidence type="ECO:0000256" key="1">
    <source>
        <dbReference type="ARBA" id="ARBA00004429"/>
    </source>
</evidence>
<evidence type="ECO:0000256" key="4">
    <source>
        <dbReference type="ARBA" id="ARBA00022692"/>
    </source>
</evidence>
<accession>A0ABP8LLP0</accession>
<feature type="region of interest" description="Disordered" evidence="7">
    <location>
        <begin position="228"/>
        <end position="256"/>
    </location>
</feature>
<feature type="transmembrane region" description="Helical" evidence="8">
    <location>
        <begin position="363"/>
        <end position="384"/>
    </location>
</feature>
<dbReference type="InterPro" id="IPR004681">
    <property type="entry name" value="TRAP_DctM"/>
</dbReference>
<feature type="transmembrane region" description="Helical" evidence="8">
    <location>
        <begin position="270"/>
        <end position="288"/>
    </location>
</feature>
<feature type="transmembrane region" description="Helical" evidence="8">
    <location>
        <begin position="294"/>
        <end position="310"/>
    </location>
</feature>
<dbReference type="Proteomes" id="UP001500622">
    <property type="component" value="Unassembled WGS sequence"/>
</dbReference>
<evidence type="ECO:0000259" key="9">
    <source>
        <dbReference type="Pfam" id="PF06808"/>
    </source>
</evidence>
<keyword evidence="11" id="KW-1185">Reference proteome</keyword>
<feature type="compositionally biased region" description="Low complexity" evidence="7">
    <location>
        <begin position="237"/>
        <end position="256"/>
    </location>
</feature>
<keyword evidence="2" id="KW-1003">Cell membrane</keyword>
<feature type="transmembrane region" description="Helical" evidence="8">
    <location>
        <begin position="331"/>
        <end position="351"/>
    </location>
</feature>
<name>A0ABP8LLP0_9MICO</name>
<evidence type="ECO:0000256" key="3">
    <source>
        <dbReference type="ARBA" id="ARBA00022519"/>
    </source>
</evidence>
<feature type="transmembrane region" description="Helical" evidence="8">
    <location>
        <begin position="141"/>
        <end position="167"/>
    </location>
</feature>
<sequence>MTVGMVVAVTILLLFALLAIRFPIALALGLSGAIGLILLRGTDYATATIVGPTFSNAFNFTFTIIPMFILMGLFAVRARVAEYVFQITAYVTRRAPGGLGVATVLACAGFAAVSGSSIGTAATMAQLSVGEMRKHGFPASLASALVAISGTLGVMIPPSTFLVLYAIMTETSVAQILAAGILPGVLSALAYITYIMTIGQRKIGKSTDKDDIEASLAAATAEARAKQRAAGTGDVIESGPGRVPEGSGGSEPSLSAEPVTTWRQLPWRGLGYIVILFGIVLGGMYSGVFTPTESAAVGALAAVVILLFERRKLGIKGLFLQVRGALLDTGATTAMVFFIVFGSVILSQFFVAARVPQMVRDGMLGLGIPPTVALGLLLLCIIPLGMFLESLSILVITVPILAPIAVEFAGDLLPGQEGMVTVWLGIIVVKLIEIGMVTPPVGILGFVVAGVAKVRIETVFKGVLPLFLVDMVVLILLFLVPDISLFLPSLVAR</sequence>
<dbReference type="Pfam" id="PF06808">
    <property type="entry name" value="DctM"/>
    <property type="match status" value="1"/>
</dbReference>
<keyword evidence="6 8" id="KW-0472">Membrane</keyword>
<proteinExistence type="predicted"/>
<keyword evidence="5 8" id="KW-1133">Transmembrane helix</keyword>
<comment type="caution">
    <text evidence="10">The sequence shown here is derived from an EMBL/GenBank/DDBJ whole genome shotgun (WGS) entry which is preliminary data.</text>
</comment>
<comment type="subcellular location">
    <subcellularLocation>
        <location evidence="1">Cell inner membrane</location>
        <topology evidence="1">Multi-pass membrane protein</topology>
    </subcellularLocation>
</comment>
<evidence type="ECO:0000256" key="5">
    <source>
        <dbReference type="ARBA" id="ARBA00022989"/>
    </source>
</evidence>
<evidence type="ECO:0000313" key="11">
    <source>
        <dbReference type="Proteomes" id="UP001500622"/>
    </source>
</evidence>
<dbReference type="PANTHER" id="PTHR33362">
    <property type="entry name" value="SIALIC ACID TRAP TRANSPORTER PERMEASE PROTEIN SIAT-RELATED"/>
    <property type="match status" value="1"/>
</dbReference>
<keyword evidence="3" id="KW-0997">Cell inner membrane</keyword>
<protein>
    <submittedName>
        <fullName evidence="10">TRAP transporter large permease</fullName>
    </submittedName>
</protein>